<evidence type="ECO:0000313" key="2">
    <source>
        <dbReference type="Proteomes" id="UP000798662"/>
    </source>
</evidence>
<dbReference type="Proteomes" id="UP000798662">
    <property type="component" value="Chromosome 1"/>
</dbReference>
<dbReference type="EMBL" id="CM020618">
    <property type="protein sequence ID" value="KAK1860265.1"/>
    <property type="molecule type" value="Genomic_DNA"/>
</dbReference>
<gene>
    <name evidence="1" type="ORF">I4F81_002854</name>
</gene>
<evidence type="ECO:0000313" key="1">
    <source>
        <dbReference type="EMBL" id="KAK1860265.1"/>
    </source>
</evidence>
<accession>A0ACC3BQJ6</accession>
<reference evidence="1" key="1">
    <citation type="submission" date="2019-11" db="EMBL/GenBank/DDBJ databases">
        <title>Nori genome reveals adaptations in red seaweeds to the harsh intertidal environment.</title>
        <authorList>
            <person name="Wang D."/>
            <person name="Mao Y."/>
        </authorList>
    </citation>
    <scope>NUCLEOTIDE SEQUENCE</scope>
    <source>
        <tissue evidence="1">Gametophyte</tissue>
    </source>
</reference>
<comment type="caution">
    <text evidence="1">The sequence shown here is derived from an EMBL/GenBank/DDBJ whole genome shotgun (WGS) entry which is preliminary data.</text>
</comment>
<name>A0ACC3BQJ6_PYRYE</name>
<sequence>MAVIPRWRATPPVHLVGRPWGGAPLHHPTGAAFLPPLPPGAVVRPYLRQGTRGWRGGGFPRRGSAGIPNRSGGGGGGGGGGSSRTGGHGGECGGGVWLLPPPPTWPARTRSPPVARLPWPMPSWRPRPHRSSTSPAGRGVAHRERRRGQADATGGGPSSPRPPLSPPPHGVGAAGPRGGRNPPPRSGGSDDDGGGGSSGSGSVGGGPGFPFPPPPPPRRGRGAPPHPPLTCQACGLAFPRTSCCRWATRMTRC</sequence>
<keyword evidence="2" id="KW-1185">Reference proteome</keyword>
<proteinExistence type="predicted"/>
<protein>
    <submittedName>
        <fullName evidence="1">Uncharacterized protein</fullName>
    </submittedName>
</protein>
<organism evidence="1 2">
    <name type="scientific">Pyropia yezoensis</name>
    <name type="common">Susabi-nori</name>
    <name type="synonym">Porphyra yezoensis</name>
    <dbReference type="NCBI Taxonomy" id="2788"/>
    <lineage>
        <taxon>Eukaryota</taxon>
        <taxon>Rhodophyta</taxon>
        <taxon>Bangiophyceae</taxon>
        <taxon>Bangiales</taxon>
        <taxon>Bangiaceae</taxon>
        <taxon>Pyropia</taxon>
    </lineage>
</organism>